<dbReference type="EMBL" id="AP021874">
    <property type="protein sequence ID" value="BBO68534.1"/>
    <property type="molecule type" value="Genomic_DNA"/>
</dbReference>
<evidence type="ECO:0000256" key="1">
    <source>
        <dbReference type="SAM" id="SignalP"/>
    </source>
</evidence>
<dbReference type="Proteomes" id="UP000427906">
    <property type="component" value="Chromosome"/>
</dbReference>
<dbReference type="PROSITE" id="PS51257">
    <property type="entry name" value="PROKAR_LIPOPROTEIN"/>
    <property type="match status" value="1"/>
</dbReference>
<gene>
    <name evidence="2" type="ORF">DSCA_24640</name>
</gene>
<reference evidence="2 3" key="1">
    <citation type="submission" date="2019-11" db="EMBL/GenBank/DDBJ databases">
        <title>Comparative genomics of hydrocarbon-degrading Desulfosarcina strains.</title>
        <authorList>
            <person name="Watanabe M."/>
            <person name="Kojima H."/>
            <person name="Fukui M."/>
        </authorList>
    </citation>
    <scope>NUCLEOTIDE SEQUENCE [LARGE SCALE GENOMIC DNA]</scope>
    <source>
        <strain evidence="2 3">PL12</strain>
    </source>
</reference>
<name>A0A5K7YQE7_9BACT</name>
<sequence>MAILSRPALVLGLFSILMAAGCAALQLDTFRKRAARGDHDWIAAQTVACTEDSDECGQLHLIKGDACFRLARAGKAPADNFACAAHELDRGLSLIRHWNDPADRRQFQESLCESLANILDLQSGDTAALTQGRFEDAAKALFQLAPESVPAVYYLAKARLRQVQSTLAGLNPASRVPACNRLKRSLNGVLSMMEKAGNAPPPDWERFADRYQRLSFDLGVTISAAGCR</sequence>
<keyword evidence="1" id="KW-0732">Signal</keyword>
<keyword evidence="3" id="KW-1185">Reference proteome</keyword>
<feature type="chain" id="PRO_5024366707" description="Lipoprotein" evidence="1">
    <location>
        <begin position="20"/>
        <end position="228"/>
    </location>
</feature>
<dbReference type="OrthoDB" id="5419717at2"/>
<organism evidence="2 3">
    <name type="scientific">Desulfosarcina alkanivorans</name>
    <dbReference type="NCBI Taxonomy" id="571177"/>
    <lineage>
        <taxon>Bacteria</taxon>
        <taxon>Pseudomonadati</taxon>
        <taxon>Thermodesulfobacteriota</taxon>
        <taxon>Desulfobacteria</taxon>
        <taxon>Desulfobacterales</taxon>
        <taxon>Desulfosarcinaceae</taxon>
        <taxon>Desulfosarcina</taxon>
    </lineage>
</organism>
<dbReference type="KEGG" id="dalk:DSCA_24640"/>
<dbReference type="RefSeq" id="WP_155316685.1">
    <property type="nucleotide sequence ID" value="NZ_AP021874.1"/>
</dbReference>
<evidence type="ECO:0000313" key="2">
    <source>
        <dbReference type="EMBL" id="BBO68534.1"/>
    </source>
</evidence>
<accession>A0A5K7YQE7</accession>
<evidence type="ECO:0000313" key="3">
    <source>
        <dbReference type="Proteomes" id="UP000427906"/>
    </source>
</evidence>
<protein>
    <recommendedName>
        <fullName evidence="4">Lipoprotein</fullName>
    </recommendedName>
</protein>
<dbReference type="AlphaFoldDB" id="A0A5K7YQE7"/>
<proteinExistence type="predicted"/>
<evidence type="ECO:0008006" key="4">
    <source>
        <dbReference type="Google" id="ProtNLM"/>
    </source>
</evidence>
<feature type="signal peptide" evidence="1">
    <location>
        <begin position="1"/>
        <end position="19"/>
    </location>
</feature>